<protein>
    <submittedName>
        <fullName evidence="1">Uncharacterized protein</fullName>
    </submittedName>
</protein>
<gene>
    <name evidence="1" type="ORF">IZT61_05175</name>
</gene>
<keyword evidence="2" id="KW-1185">Reference proteome</keyword>
<dbReference type="RefSeq" id="WP_196100121.1">
    <property type="nucleotide sequence ID" value="NZ_CP064939.1"/>
</dbReference>
<dbReference type="Pfam" id="PF26622">
    <property type="entry name" value="DUF8199"/>
    <property type="match status" value="1"/>
</dbReference>
<evidence type="ECO:0000313" key="2">
    <source>
        <dbReference type="Proteomes" id="UP000594759"/>
    </source>
</evidence>
<dbReference type="NCBIfam" id="NF047658">
    <property type="entry name" value="HYC_CC_PP"/>
    <property type="match status" value="1"/>
</dbReference>
<dbReference type="Proteomes" id="UP000594759">
    <property type="component" value="Chromosome"/>
</dbReference>
<name>A0A7S9L1C0_9SPHI</name>
<sequence>MKRILIIAILTVYSIASFGISVNHFYCCGKLKEVSLAANVGAKCLGEQSSKGCCENKTVTVKLKADQKSNSQSIFHFDPPFPSHLVSTAYSFFPNVAIAARTHVIYSEPNRSDRLPRHLFFCVFII</sequence>
<dbReference type="KEGG" id="pex:IZT61_05175"/>
<organism evidence="1 2">
    <name type="scientific">Pedobacter endophyticus</name>
    <dbReference type="NCBI Taxonomy" id="2789740"/>
    <lineage>
        <taxon>Bacteria</taxon>
        <taxon>Pseudomonadati</taxon>
        <taxon>Bacteroidota</taxon>
        <taxon>Sphingobacteriia</taxon>
        <taxon>Sphingobacteriales</taxon>
        <taxon>Sphingobacteriaceae</taxon>
        <taxon>Pedobacter</taxon>
    </lineage>
</organism>
<accession>A0A7S9L1C0</accession>
<dbReference type="EMBL" id="CP064939">
    <property type="protein sequence ID" value="QPH40667.1"/>
    <property type="molecule type" value="Genomic_DNA"/>
</dbReference>
<reference evidence="1 2" key="1">
    <citation type="submission" date="2020-11" db="EMBL/GenBank/DDBJ databases">
        <title>Pedobacter endophytica, an endophytic bacteria isolated form Carex pumila.</title>
        <authorList>
            <person name="Peng Y."/>
            <person name="Jiang L."/>
            <person name="Lee J."/>
        </authorList>
    </citation>
    <scope>NUCLEOTIDE SEQUENCE [LARGE SCALE GENOMIC DNA]</scope>
    <source>
        <strain evidence="1 2">JBR3-12</strain>
    </source>
</reference>
<dbReference type="InterPro" id="IPR058060">
    <property type="entry name" value="HYC_CC_PP"/>
</dbReference>
<evidence type="ECO:0000313" key="1">
    <source>
        <dbReference type="EMBL" id="QPH40667.1"/>
    </source>
</evidence>
<proteinExistence type="predicted"/>
<dbReference type="InterPro" id="IPR058512">
    <property type="entry name" value="DUF8199"/>
</dbReference>
<dbReference type="AlphaFoldDB" id="A0A7S9L1C0"/>